<protein>
    <submittedName>
        <fullName evidence="2">Uncharacterized protein</fullName>
    </submittedName>
</protein>
<dbReference type="AlphaFoldDB" id="A0A7S3BU93"/>
<gene>
    <name evidence="2" type="ORF">PSIN1315_LOCUS10296</name>
</gene>
<accession>A0A7S3BU93</accession>
<evidence type="ECO:0000256" key="1">
    <source>
        <dbReference type="SAM" id="MobiDB-lite"/>
    </source>
</evidence>
<dbReference type="EMBL" id="HBHY01015920">
    <property type="protein sequence ID" value="CAE0145317.1"/>
    <property type="molecule type" value="Transcribed_RNA"/>
</dbReference>
<name>A0A7S3BU93_9VIRI</name>
<proteinExistence type="predicted"/>
<feature type="region of interest" description="Disordered" evidence="1">
    <location>
        <begin position="171"/>
        <end position="195"/>
    </location>
</feature>
<reference evidence="2" key="1">
    <citation type="submission" date="2021-01" db="EMBL/GenBank/DDBJ databases">
        <authorList>
            <person name="Corre E."/>
            <person name="Pelletier E."/>
            <person name="Niang G."/>
            <person name="Scheremetjew M."/>
            <person name="Finn R."/>
            <person name="Kale V."/>
            <person name="Holt S."/>
            <person name="Cochrane G."/>
            <person name="Meng A."/>
            <person name="Brown T."/>
            <person name="Cohen L."/>
        </authorList>
    </citation>
    <scope>NUCLEOTIDE SEQUENCE</scope>
    <source>
        <strain evidence="2">RCC927</strain>
    </source>
</reference>
<organism evidence="2">
    <name type="scientific">Prasinoderma singulare</name>
    <dbReference type="NCBI Taxonomy" id="676789"/>
    <lineage>
        <taxon>Eukaryota</taxon>
        <taxon>Viridiplantae</taxon>
        <taxon>Prasinodermophyta</taxon>
        <taxon>Prasinodermophyceae</taxon>
        <taxon>Prasinodermales</taxon>
        <taxon>Prasinodermaceae</taxon>
        <taxon>Prasinoderma</taxon>
    </lineage>
</organism>
<sequence length="195" mass="20014">MHGHTRAFAEGAAAATMTAIKEVGAVAIDSVAGAFGARPPPPGATRSALAVVARGEGKPDALVLFGSRFQKTPAGQPPELAIDARMKLAQGAPTAGDALVLGDRGYGVKMLSIADCSISRPELANEHLFRFRPTHSPKGFMSKHEDFDVTVADDDAGKALCTYLMQHVGPAPSDAPPGSAEEAAAAPVEATDTNV</sequence>
<evidence type="ECO:0000313" key="2">
    <source>
        <dbReference type="EMBL" id="CAE0145317.1"/>
    </source>
</evidence>